<reference evidence="1 2" key="1">
    <citation type="submission" date="2019-08" db="EMBL/GenBank/DDBJ databases">
        <title>Draft genome sequences of two oriental melons (Cucumis melo L. var makuwa).</title>
        <authorList>
            <person name="Kwon S.-Y."/>
        </authorList>
    </citation>
    <scope>NUCLEOTIDE SEQUENCE [LARGE SCALE GENOMIC DNA]</scope>
    <source>
        <strain evidence="2">cv. Chang Bougi</strain>
        <tissue evidence="1">Leaf</tissue>
    </source>
</reference>
<organism evidence="1 2">
    <name type="scientific">Cucumis melo var. makuwa</name>
    <name type="common">Oriental melon</name>
    <dbReference type="NCBI Taxonomy" id="1194695"/>
    <lineage>
        <taxon>Eukaryota</taxon>
        <taxon>Viridiplantae</taxon>
        <taxon>Streptophyta</taxon>
        <taxon>Embryophyta</taxon>
        <taxon>Tracheophyta</taxon>
        <taxon>Spermatophyta</taxon>
        <taxon>Magnoliopsida</taxon>
        <taxon>eudicotyledons</taxon>
        <taxon>Gunneridae</taxon>
        <taxon>Pentapetalae</taxon>
        <taxon>rosids</taxon>
        <taxon>fabids</taxon>
        <taxon>Cucurbitales</taxon>
        <taxon>Cucurbitaceae</taxon>
        <taxon>Benincaseae</taxon>
        <taxon>Cucumis</taxon>
    </lineage>
</organism>
<name>A0A5D3DF52_CUCMM</name>
<comment type="caution">
    <text evidence="1">The sequence shown here is derived from an EMBL/GenBank/DDBJ whole genome shotgun (WGS) entry which is preliminary data.</text>
</comment>
<dbReference type="EMBL" id="SSTD01005204">
    <property type="protein sequence ID" value="TYK22212.1"/>
    <property type="molecule type" value="Genomic_DNA"/>
</dbReference>
<protein>
    <submittedName>
        <fullName evidence="1">Uncharacterized protein</fullName>
    </submittedName>
</protein>
<accession>A0A5D3DF52</accession>
<dbReference type="Proteomes" id="UP000321947">
    <property type="component" value="Unassembled WGS sequence"/>
</dbReference>
<dbReference type="AlphaFoldDB" id="A0A5D3DF52"/>
<gene>
    <name evidence="1" type="ORF">E5676_scaffold333G00940</name>
</gene>
<evidence type="ECO:0000313" key="2">
    <source>
        <dbReference type="Proteomes" id="UP000321947"/>
    </source>
</evidence>
<evidence type="ECO:0000313" key="1">
    <source>
        <dbReference type="EMBL" id="TYK22212.1"/>
    </source>
</evidence>
<sequence>MGSSHPDCLSVTSEFATDQHVLGIPPGHRRPDFRSYGSACRTCSGMCQRLGKAEVGAKTSWRATRNDRGEP</sequence>
<proteinExistence type="predicted"/>